<protein>
    <submittedName>
        <fullName evidence="3">Uncharacterized protein</fullName>
    </submittedName>
</protein>
<feature type="region of interest" description="Disordered" evidence="1">
    <location>
        <begin position="1"/>
        <end position="44"/>
    </location>
</feature>
<dbReference type="AlphaFoldDB" id="A0A439CQ72"/>
<organism evidence="3 4">
    <name type="scientific">Xylaria grammica</name>
    <dbReference type="NCBI Taxonomy" id="363999"/>
    <lineage>
        <taxon>Eukaryota</taxon>
        <taxon>Fungi</taxon>
        <taxon>Dikarya</taxon>
        <taxon>Ascomycota</taxon>
        <taxon>Pezizomycotina</taxon>
        <taxon>Sordariomycetes</taxon>
        <taxon>Xylariomycetidae</taxon>
        <taxon>Xylariales</taxon>
        <taxon>Xylariaceae</taxon>
        <taxon>Xylaria</taxon>
    </lineage>
</organism>
<keyword evidence="2" id="KW-1133">Transmembrane helix</keyword>
<keyword evidence="2" id="KW-0812">Transmembrane</keyword>
<evidence type="ECO:0000313" key="3">
    <source>
        <dbReference type="EMBL" id="RWA04314.1"/>
    </source>
</evidence>
<evidence type="ECO:0000313" key="4">
    <source>
        <dbReference type="Proteomes" id="UP000286045"/>
    </source>
</evidence>
<dbReference type="Proteomes" id="UP000286045">
    <property type="component" value="Unassembled WGS sequence"/>
</dbReference>
<name>A0A439CQ72_9PEZI</name>
<sequence>MTQTTEEQSQAPAGTAAGLPQPEPQEEKNAQLNDKTVVNEDVPAPEPAVVRQAAGERKPRRGFCSPILIFFSALGSLFAGMVSLSATAGQGMSKFYWHIPVLYGDKTTREWPEITGFKSGCAAGGKSLLYGFYDGITGVVVLPYKGAKGAGIKGLGIGILHGLGGLLFKPLSGIWAFIGHPIYGLHKHISNRKASDQQGNLSSAV</sequence>
<keyword evidence="2" id="KW-0472">Membrane</keyword>
<gene>
    <name evidence="3" type="ORF">EKO27_g10792</name>
</gene>
<dbReference type="STRING" id="363999.A0A439CQ72"/>
<feature type="compositionally biased region" description="Polar residues" evidence="1">
    <location>
        <begin position="1"/>
        <end position="12"/>
    </location>
</feature>
<reference evidence="3 4" key="1">
    <citation type="submission" date="2018-12" db="EMBL/GenBank/DDBJ databases">
        <title>Draft genome sequence of Xylaria grammica IHI A82.</title>
        <authorList>
            <person name="Buettner E."/>
            <person name="Kellner H."/>
        </authorList>
    </citation>
    <scope>NUCLEOTIDE SEQUENCE [LARGE SCALE GENOMIC DNA]</scope>
    <source>
        <strain evidence="3 4">IHI A82</strain>
    </source>
</reference>
<keyword evidence="4" id="KW-1185">Reference proteome</keyword>
<evidence type="ECO:0000256" key="1">
    <source>
        <dbReference type="SAM" id="MobiDB-lite"/>
    </source>
</evidence>
<feature type="transmembrane region" description="Helical" evidence="2">
    <location>
        <begin position="67"/>
        <end position="86"/>
    </location>
</feature>
<comment type="caution">
    <text evidence="3">The sequence shown here is derived from an EMBL/GenBank/DDBJ whole genome shotgun (WGS) entry which is preliminary data.</text>
</comment>
<accession>A0A439CQ72</accession>
<evidence type="ECO:0000256" key="2">
    <source>
        <dbReference type="SAM" id="Phobius"/>
    </source>
</evidence>
<dbReference type="EMBL" id="RYZI01000590">
    <property type="protein sequence ID" value="RWA04314.1"/>
    <property type="molecule type" value="Genomic_DNA"/>
</dbReference>
<proteinExistence type="predicted"/>